<name>A0AAV4XYQ1_CAEEX</name>
<dbReference type="EMBL" id="BPLR01001146">
    <property type="protein sequence ID" value="GIZ00313.1"/>
    <property type="molecule type" value="Genomic_DNA"/>
</dbReference>
<evidence type="ECO:0000313" key="3">
    <source>
        <dbReference type="Proteomes" id="UP001054945"/>
    </source>
</evidence>
<comment type="caution">
    <text evidence="2">The sequence shown here is derived from an EMBL/GenBank/DDBJ whole genome shotgun (WGS) entry which is preliminary data.</text>
</comment>
<dbReference type="AlphaFoldDB" id="A0AAV4XYQ1"/>
<evidence type="ECO:0008006" key="4">
    <source>
        <dbReference type="Google" id="ProtNLM"/>
    </source>
</evidence>
<organism evidence="2 3">
    <name type="scientific">Caerostris extrusa</name>
    <name type="common">Bark spider</name>
    <name type="synonym">Caerostris bankana</name>
    <dbReference type="NCBI Taxonomy" id="172846"/>
    <lineage>
        <taxon>Eukaryota</taxon>
        <taxon>Metazoa</taxon>
        <taxon>Ecdysozoa</taxon>
        <taxon>Arthropoda</taxon>
        <taxon>Chelicerata</taxon>
        <taxon>Arachnida</taxon>
        <taxon>Araneae</taxon>
        <taxon>Araneomorphae</taxon>
        <taxon>Entelegynae</taxon>
        <taxon>Araneoidea</taxon>
        <taxon>Araneidae</taxon>
        <taxon>Caerostris</taxon>
    </lineage>
</organism>
<protein>
    <recommendedName>
        <fullName evidence="4">Secreted protein</fullName>
    </recommendedName>
</protein>
<accession>A0AAV4XYQ1</accession>
<feature type="chain" id="PRO_5043495482" description="Secreted protein" evidence="1">
    <location>
        <begin position="16"/>
        <end position="99"/>
    </location>
</feature>
<evidence type="ECO:0000313" key="2">
    <source>
        <dbReference type="EMBL" id="GIZ00313.1"/>
    </source>
</evidence>
<reference evidence="2 3" key="1">
    <citation type="submission" date="2021-06" db="EMBL/GenBank/DDBJ databases">
        <title>Caerostris extrusa draft genome.</title>
        <authorList>
            <person name="Kono N."/>
            <person name="Arakawa K."/>
        </authorList>
    </citation>
    <scope>NUCLEOTIDE SEQUENCE [LARGE SCALE GENOMIC DNA]</scope>
</reference>
<gene>
    <name evidence="2" type="ORF">CEXT_595561</name>
</gene>
<sequence length="99" mass="10921">MHLFGLAILATAAVPDRPLPDSRTSSNKDFLTSFGSICQEIPSALSLYSFSTSLLFGRHQISRDKQFCAKKGGYQVSKSRFPLFLILFTSSSAKGRRKS</sequence>
<evidence type="ECO:0000256" key="1">
    <source>
        <dbReference type="SAM" id="SignalP"/>
    </source>
</evidence>
<proteinExistence type="predicted"/>
<feature type="signal peptide" evidence="1">
    <location>
        <begin position="1"/>
        <end position="15"/>
    </location>
</feature>
<dbReference type="Proteomes" id="UP001054945">
    <property type="component" value="Unassembled WGS sequence"/>
</dbReference>
<keyword evidence="3" id="KW-1185">Reference proteome</keyword>
<keyword evidence="1" id="KW-0732">Signal</keyword>